<accession>A0A8J4SPT2</accession>
<evidence type="ECO:0000256" key="2">
    <source>
        <dbReference type="ARBA" id="ARBA00022832"/>
    </source>
</evidence>
<dbReference type="GO" id="GO:0016020">
    <property type="term" value="C:membrane"/>
    <property type="evidence" value="ECO:0007669"/>
    <property type="project" value="TreeGrafter"/>
</dbReference>
<protein>
    <recommendedName>
        <fullName evidence="3">long-chain-fatty-acid--CoA ligase</fullName>
        <ecNumber evidence="3">6.2.1.3</ecNumber>
    </recommendedName>
</protein>
<dbReference type="InterPro" id="IPR042099">
    <property type="entry name" value="ANL_N_sf"/>
</dbReference>
<proteinExistence type="predicted"/>
<sequence>MIYSARPVSVKNSSSRGVHRRRKHRSAKSDADSRYGQQSVVTNSEEGIHISVASIAFAEQYSQLKTVHDVFEYGCCLSKFLSCIGTRNSTDRPYSWLTYTEVNDKLQAFGSGLYKLVGWKPDCDNIIASYGRNSTAWLIAQHACAAYSYVFLPLYEALDMGTLNLILKQTQPQVILCYSAKEAESVVRFQSLNTCLIIVRESEDADRLRGEYADRVKMFYFEEFLRQGTSNLQPKNPPNPDDLAMVCYTSGNTGIPKGVKVTHQQMIDSVKAAIILLNSKIINQEVVHLSCLPLALMLEQLITCIIFLKGGKVAFLTGDSETISVDAKAVRPTIMLFSPGQLTRFYVDYYKKIPNTPCLQNLLHNSITHINNEQARGTFKYTTVSSHLFFRKFRANFGGSVEAVISSGAPLDAQLVPLIRAVFCCPVVQIYGTTETMGLVSDIISPEVTSHNAIASGIQVKLSDRPELGLLVTREKIGEVR</sequence>
<evidence type="ECO:0000313" key="6">
    <source>
        <dbReference type="EMBL" id="KAF5403668.1"/>
    </source>
</evidence>
<dbReference type="InterPro" id="IPR000873">
    <property type="entry name" value="AMP-dep_synth/lig_dom"/>
</dbReference>
<dbReference type="PANTHER" id="PTHR43272:SF107">
    <property type="entry name" value="LONG-CHAIN-FATTY-ACID--COA LIGASE 5"/>
    <property type="match status" value="1"/>
</dbReference>
<keyword evidence="2" id="KW-0443">Lipid metabolism</keyword>
<gene>
    <name evidence="6" type="ORF">PHET_02213</name>
</gene>
<dbReference type="PANTHER" id="PTHR43272">
    <property type="entry name" value="LONG-CHAIN-FATTY-ACID--COA LIGASE"/>
    <property type="match status" value="1"/>
</dbReference>
<feature type="region of interest" description="Disordered" evidence="4">
    <location>
        <begin position="1"/>
        <end position="38"/>
    </location>
</feature>
<organism evidence="6 7">
    <name type="scientific">Paragonimus heterotremus</name>
    <dbReference type="NCBI Taxonomy" id="100268"/>
    <lineage>
        <taxon>Eukaryota</taxon>
        <taxon>Metazoa</taxon>
        <taxon>Spiralia</taxon>
        <taxon>Lophotrochozoa</taxon>
        <taxon>Platyhelminthes</taxon>
        <taxon>Trematoda</taxon>
        <taxon>Digenea</taxon>
        <taxon>Plagiorchiida</taxon>
        <taxon>Troglotremata</taxon>
        <taxon>Troglotrematidae</taxon>
        <taxon>Paragonimus</taxon>
    </lineage>
</organism>
<keyword evidence="2" id="KW-0276">Fatty acid metabolism</keyword>
<comment type="caution">
    <text evidence="6">The sequence shown here is derived from an EMBL/GenBank/DDBJ whole genome shotgun (WGS) entry which is preliminary data.</text>
</comment>
<evidence type="ECO:0000259" key="5">
    <source>
        <dbReference type="Pfam" id="PF00501"/>
    </source>
</evidence>
<keyword evidence="1" id="KW-0436">Ligase</keyword>
<feature type="domain" description="AMP-dependent synthetase/ligase" evidence="5">
    <location>
        <begin position="93"/>
        <end position="480"/>
    </location>
</feature>
<dbReference type="SUPFAM" id="SSF56801">
    <property type="entry name" value="Acetyl-CoA synthetase-like"/>
    <property type="match status" value="1"/>
</dbReference>
<dbReference type="GO" id="GO:0004467">
    <property type="term" value="F:long-chain fatty acid-CoA ligase activity"/>
    <property type="evidence" value="ECO:0007669"/>
    <property type="project" value="UniProtKB-EC"/>
</dbReference>
<dbReference type="EMBL" id="LUCH01001102">
    <property type="protein sequence ID" value="KAF5403668.1"/>
    <property type="molecule type" value="Genomic_DNA"/>
</dbReference>
<dbReference type="Gene3D" id="3.40.50.12780">
    <property type="entry name" value="N-terminal domain of ligase-like"/>
    <property type="match status" value="1"/>
</dbReference>
<dbReference type="Proteomes" id="UP000748531">
    <property type="component" value="Unassembled WGS sequence"/>
</dbReference>
<dbReference type="Pfam" id="PF00501">
    <property type="entry name" value="AMP-binding"/>
    <property type="match status" value="1"/>
</dbReference>
<evidence type="ECO:0000256" key="1">
    <source>
        <dbReference type="ARBA" id="ARBA00022598"/>
    </source>
</evidence>
<keyword evidence="7" id="KW-1185">Reference proteome</keyword>
<name>A0A8J4SPT2_9TREM</name>
<evidence type="ECO:0000256" key="4">
    <source>
        <dbReference type="SAM" id="MobiDB-lite"/>
    </source>
</evidence>
<feature type="compositionally biased region" description="Basic residues" evidence="4">
    <location>
        <begin position="17"/>
        <end position="26"/>
    </location>
</feature>
<reference evidence="6" key="1">
    <citation type="submission" date="2019-05" db="EMBL/GenBank/DDBJ databases">
        <title>Annotation for the trematode Paragonimus heterotremus.</title>
        <authorList>
            <person name="Choi Y.-J."/>
        </authorList>
    </citation>
    <scope>NUCLEOTIDE SEQUENCE</scope>
    <source>
        <strain evidence="6">LC</strain>
    </source>
</reference>
<dbReference type="OrthoDB" id="1700726at2759"/>
<dbReference type="AlphaFoldDB" id="A0A8J4SPT2"/>
<dbReference type="EC" id="6.2.1.3" evidence="3"/>
<dbReference type="GO" id="GO:0005783">
    <property type="term" value="C:endoplasmic reticulum"/>
    <property type="evidence" value="ECO:0007669"/>
    <property type="project" value="TreeGrafter"/>
</dbReference>
<evidence type="ECO:0000256" key="3">
    <source>
        <dbReference type="ARBA" id="ARBA00026121"/>
    </source>
</evidence>
<evidence type="ECO:0000313" key="7">
    <source>
        <dbReference type="Proteomes" id="UP000748531"/>
    </source>
</evidence>